<name>A0A0G0PYV1_9BACT</name>
<sequence length="135" mass="15041">MTDDQLELLLKAQESISAAKLLMDNGFSGYAASRAYFAMFYIAETFLEGEGMSFSKHSAVISAFGREFAHSGKVPVEFHRFLMEAQELRYSGDYATDDTVTPDQAKEQIGRAAKFLKLAEQLIGQLPPVKHEKNP</sequence>
<reference evidence="3 4" key="1">
    <citation type="journal article" date="2015" name="Nature">
        <title>rRNA introns, odd ribosomes, and small enigmatic genomes across a large radiation of phyla.</title>
        <authorList>
            <person name="Brown C.T."/>
            <person name="Hug L.A."/>
            <person name="Thomas B.C."/>
            <person name="Sharon I."/>
            <person name="Castelle C.J."/>
            <person name="Singh A."/>
            <person name="Wilkins M.J."/>
            <person name="Williams K.H."/>
            <person name="Banfield J.F."/>
        </authorList>
    </citation>
    <scope>NUCLEOTIDE SEQUENCE [LARGE SCALE GENOMIC DNA]</scope>
</reference>
<accession>A0A0G0PYV1</accession>
<dbReference type="AlphaFoldDB" id="A0A0G0PYV1"/>
<feature type="domain" description="HEPN" evidence="2">
    <location>
        <begin position="7"/>
        <end position="121"/>
    </location>
</feature>
<evidence type="ECO:0000313" key="4">
    <source>
        <dbReference type="Proteomes" id="UP000034539"/>
    </source>
</evidence>
<proteinExistence type="inferred from homology"/>
<dbReference type="Pfam" id="PF05168">
    <property type="entry name" value="HEPN"/>
    <property type="match status" value="1"/>
</dbReference>
<dbReference type="Gene3D" id="1.20.120.330">
    <property type="entry name" value="Nucleotidyltransferases domain 2"/>
    <property type="match status" value="1"/>
</dbReference>
<comment type="caution">
    <text evidence="3">The sequence shown here is derived from an EMBL/GenBank/DDBJ whole genome shotgun (WGS) entry which is preliminary data.</text>
</comment>
<dbReference type="InterPro" id="IPR052226">
    <property type="entry name" value="UPF0332_toxin"/>
</dbReference>
<dbReference type="Proteomes" id="UP000034539">
    <property type="component" value="Unassembled WGS sequence"/>
</dbReference>
<protein>
    <submittedName>
        <fullName evidence="3">HEPN domain protein</fullName>
    </submittedName>
</protein>
<dbReference type="InterPro" id="IPR007842">
    <property type="entry name" value="HEPN_dom"/>
</dbReference>
<organism evidence="3 4">
    <name type="scientific">Candidatus Gottesmanbacteria bacterium GW2011_GWC2_39_8</name>
    <dbReference type="NCBI Taxonomy" id="1618450"/>
    <lineage>
        <taxon>Bacteria</taxon>
        <taxon>Candidatus Gottesmaniibacteriota</taxon>
    </lineage>
</organism>
<dbReference type="PATRIC" id="fig|1618450.3.peg.1555"/>
<gene>
    <name evidence="3" type="ORF">UT63_C0103G0006</name>
</gene>
<evidence type="ECO:0000256" key="1">
    <source>
        <dbReference type="ARBA" id="ARBA00038248"/>
    </source>
</evidence>
<dbReference type="PANTHER" id="PTHR36565:SF1">
    <property type="entry name" value="UPF0332 PROTEIN TM_1000"/>
    <property type="match status" value="1"/>
</dbReference>
<dbReference type="EMBL" id="LBXN01000103">
    <property type="protein sequence ID" value="KKR30256.1"/>
    <property type="molecule type" value="Genomic_DNA"/>
</dbReference>
<comment type="similarity">
    <text evidence="1">Belongs to the UPF0332 family.</text>
</comment>
<evidence type="ECO:0000259" key="2">
    <source>
        <dbReference type="Pfam" id="PF05168"/>
    </source>
</evidence>
<evidence type="ECO:0000313" key="3">
    <source>
        <dbReference type="EMBL" id="KKR30256.1"/>
    </source>
</evidence>
<dbReference type="PANTHER" id="PTHR36565">
    <property type="entry name" value="UPF0332 PROTEIN TM_1000"/>
    <property type="match status" value="1"/>
</dbReference>